<feature type="domain" description="DOMON" evidence="12">
    <location>
        <begin position="187"/>
        <end position="307"/>
    </location>
</feature>
<feature type="domain" description="Reelin" evidence="14">
    <location>
        <begin position="1"/>
        <end position="155"/>
    </location>
</feature>
<keyword evidence="6" id="KW-0249">Electron transport</keyword>
<dbReference type="OrthoDB" id="6492213at2759"/>
<gene>
    <name evidence="15" type="ORF">B4U80_06598</name>
</gene>
<reference evidence="15 16" key="1">
    <citation type="journal article" date="2018" name="Gigascience">
        <title>Genomes of trombidid mites reveal novel predicted allergens and laterally-transferred genes associated with secondary metabolism.</title>
        <authorList>
            <person name="Dong X."/>
            <person name="Chaisiri K."/>
            <person name="Xia D."/>
            <person name="Armstrong S.D."/>
            <person name="Fang Y."/>
            <person name="Donnelly M.J."/>
            <person name="Kadowaki T."/>
            <person name="McGarry J.W."/>
            <person name="Darby A.C."/>
            <person name="Makepeace B.L."/>
        </authorList>
    </citation>
    <scope>NUCLEOTIDE SEQUENCE [LARGE SCALE GENOMIC DNA]</scope>
    <source>
        <strain evidence="15">UoL-UT</strain>
    </source>
</reference>
<dbReference type="PROSITE" id="PS50836">
    <property type="entry name" value="DOMON"/>
    <property type="match status" value="1"/>
</dbReference>
<dbReference type="Pfam" id="PF02014">
    <property type="entry name" value="Reeler"/>
    <property type="match status" value="1"/>
</dbReference>
<organism evidence="15 16">
    <name type="scientific">Leptotrombidium deliense</name>
    <dbReference type="NCBI Taxonomy" id="299467"/>
    <lineage>
        <taxon>Eukaryota</taxon>
        <taxon>Metazoa</taxon>
        <taxon>Ecdysozoa</taxon>
        <taxon>Arthropoda</taxon>
        <taxon>Chelicerata</taxon>
        <taxon>Arachnida</taxon>
        <taxon>Acari</taxon>
        <taxon>Acariformes</taxon>
        <taxon>Trombidiformes</taxon>
        <taxon>Prostigmata</taxon>
        <taxon>Anystina</taxon>
        <taxon>Parasitengona</taxon>
        <taxon>Trombiculoidea</taxon>
        <taxon>Trombiculidae</taxon>
        <taxon>Leptotrombidium</taxon>
    </lineage>
</organism>
<dbReference type="InterPro" id="IPR051237">
    <property type="entry name" value="Ferric-chelate_Red/DefProt"/>
</dbReference>
<dbReference type="Gene3D" id="2.60.40.4060">
    <property type="entry name" value="Reeler domain"/>
    <property type="match status" value="1"/>
</dbReference>
<keyword evidence="4" id="KW-0813">Transport</keyword>
<comment type="subcellular location">
    <subcellularLocation>
        <location evidence="2">Membrane</location>
        <topology evidence="2">Multi-pass membrane protein</topology>
    </subcellularLocation>
</comment>
<dbReference type="InterPro" id="IPR042307">
    <property type="entry name" value="Reeler_sf"/>
</dbReference>
<evidence type="ECO:0000256" key="7">
    <source>
        <dbReference type="ARBA" id="ARBA00022989"/>
    </source>
</evidence>
<dbReference type="PROSITE" id="PS50939">
    <property type="entry name" value="CYTOCHROME_B561"/>
    <property type="match status" value="1"/>
</dbReference>
<dbReference type="VEuPathDB" id="VectorBase:LDEU005196"/>
<proteinExistence type="inferred from homology"/>
<dbReference type="PANTHER" id="PTHR45828">
    <property type="entry name" value="CYTOCHROME B561/FERRIC REDUCTASE TRANSMEMBRANE"/>
    <property type="match status" value="1"/>
</dbReference>
<protein>
    <submittedName>
        <fullName evidence="15">Putative ferric-chelate reductase 1-like protein</fullName>
    </submittedName>
</protein>
<evidence type="ECO:0000256" key="8">
    <source>
        <dbReference type="ARBA" id="ARBA00023004"/>
    </source>
</evidence>
<dbReference type="Proteomes" id="UP000288716">
    <property type="component" value="Unassembled WGS sequence"/>
</dbReference>
<evidence type="ECO:0000313" key="16">
    <source>
        <dbReference type="Proteomes" id="UP000288716"/>
    </source>
</evidence>
<evidence type="ECO:0000256" key="2">
    <source>
        <dbReference type="ARBA" id="ARBA00004141"/>
    </source>
</evidence>
<feature type="transmembrane region" description="Helical" evidence="11">
    <location>
        <begin position="471"/>
        <end position="493"/>
    </location>
</feature>
<feature type="non-terminal residue" evidence="15">
    <location>
        <position position="1"/>
    </location>
</feature>
<feature type="transmembrane region" description="Helical" evidence="11">
    <location>
        <begin position="410"/>
        <end position="431"/>
    </location>
</feature>
<keyword evidence="5 11" id="KW-0812">Transmembrane</keyword>
<dbReference type="CDD" id="cd08544">
    <property type="entry name" value="Reeler"/>
    <property type="match status" value="1"/>
</dbReference>
<dbReference type="Gene3D" id="1.20.120.1770">
    <property type="match status" value="1"/>
</dbReference>
<evidence type="ECO:0000256" key="4">
    <source>
        <dbReference type="ARBA" id="ARBA00022448"/>
    </source>
</evidence>
<feature type="transmembrane region" description="Helical" evidence="11">
    <location>
        <begin position="348"/>
        <end position="368"/>
    </location>
</feature>
<evidence type="ECO:0000256" key="9">
    <source>
        <dbReference type="ARBA" id="ARBA00023136"/>
    </source>
</evidence>
<keyword evidence="8" id="KW-0408">Iron</keyword>
<dbReference type="GO" id="GO:0016020">
    <property type="term" value="C:membrane"/>
    <property type="evidence" value="ECO:0007669"/>
    <property type="project" value="UniProtKB-SubCell"/>
</dbReference>
<dbReference type="EMBL" id="NCKV01002429">
    <property type="protein sequence ID" value="RWS26844.1"/>
    <property type="molecule type" value="Genomic_DNA"/>
</dbReference>
<evidence type="ECO:0000259" key="13">
    <source>
        <dbReference type="PROSITE" id="PS50939"/>
    </source>
</evidence>
<comment type="caution">
    <text evidence="15">The sequence shown here is derived from an EMBL/GenBank/DDBJ whole genome shotgun (WGS) entry which is preliminary data.</text>
</comment>
<feature type="domain" description="Cytochrome b561" evidence="13">
    <location>
        <begin position="318"/>
        <end position="530"/>
    </location>
</feature>
<evidence type="ECO:0000313" key="15">
    <source>
        <dbReference type="EMBL" id="RWS26844.1"/>
    </source>
</evidence>
<dbReference type="Pfam" id="PF03351">
    <property type="entry name" value="DOMON"/>
    <property type="match status" value="1"/>
</dbReference>
<dbReference type="InterPro" id="IPR005018">
    <property type="entry name" value="DOMON_domain"/>
</dbReference>
<dbReference type="InterPro" id="IPR006593">
    <property type="entry name" value="Cyt_b561/ferric_Rdtase_TM"/>
</dbReference>
<evidence type="ECO:0000256" key="11">
    <source>
        <dbReference type="SAM" id="Phobius"/>
    </source>
</evidence>
<dbReference type="InterPro" id="IPR002861">
    <property type="entry name" value="Reeler_dom"/>
</dbReference>
<evidence type="ECO:0000259" key="14">
    <source>
        <dbReference type="PROSITE" id="PS51019"/>
    </source>
</evidence>
<evidence type="ECO:0000259" key="12">
    <source>
        <dbReference type="PROSITE" id="PS50836"/>
    </source>
</evidence>
<keyword evidence="16" id="KW-1185">Reference proteome</keyword>
<dbReference type="PANTHER" id="PTHR45828:SF33">
    <property type="entry name" value="DOMON DOMAIN-CONTAINING PROTEIN"/>
    <property type="match status" value="1"/>
</dbReference>
<keyword evidence="10" id="KW-0325">Glycoprotein</keyword>
<evidence type="ECO:0000256" key="3">
    <source>
        <dbReference type="ARBA" id="ARBA00009195"/>
    </source>
</evidence>
<keyword evidence="9 11" id="KW-0472">Membrane</keyword>
<feature type="transmembrane region" description="Helical" evidence="11">
    <location>
        <begin position="437"/>
        <end position="459"/>
    </location>
</feature>
<keyword evidence="7 11" id="KW-1133">Transmembrane helix</keyword>
<name>A0A443SH40_9ACAR</name>
<dbReference type="PROSITE" id="PS51019">
    <property type="entry name" value="REELIN"/>
    <property type="match status" value="1"/>
</dbReference>
<dbReference type="AlphaFoldDB" id="A0A443SH40"/>
<dbReference type="SMART" id="SM00665">
    <property type="entry name" value="B561"/>
    <property type="match status" value="1"/>
</dbReference>
<dbReference type="STRING" id="299467.A0A443SH40"/>
<evidence type="ECO:0000256" key="5">
    <source>
        <dbReference type="ARBA" id="ARBA00022692"/>
    </source>
</evidence>
<feature type="transmembrane region" description="Helical" evidence="11">
    <location>
        <begin position="499"/>
        <end position="520"/>
    </location>
</feature>
<evidence type="ECO:0000256" key="1">
    <source>
        <dbReference type="ARBA" id="ARBA00001970"/>
    </source>
</evidence>
<evidence type="ECO:0000256" key="10">
    <source>
        <dbReference type="ARBA" id="ARBA00023180"/>
    </source>
</evidence>
<sequence>CYSRGAPNSQDICKDLTPRHGVSEQSVDHPFWVEARLIAGTTTVNVTIHAPPHQPFKGFLLQARDEYDSIINGEFSESPNTKPLTCLNTRFNTLTHNSGEPKTSVSTIWRSHSSATLIRFKATIVQQKIYFWKNVLSTAVELNPNVATSTEESKPQTSFSFPDVAYESCDVNKTCFGLKNCVGRKSCDILLTGTMVNDDTVSFELYGNIKNAATESRWFSMGISHDISMGDDSVTDCIAYIKRGTAMVKESFNIGKDNREDFTNTIKIKNYAIKDGYVYCQWERNLKTTVNEKNYDLTKNYILLAYGSFESNGIQKSHHDDREYSASVIDFTVVSSVASGGIDRRIKAHGSLMVIAWLGTVSIAIMLARHYKQVWEDKTIFGNKVWFNVSKRVYFSIIFNSVFKQCHRGLMMTSITLAIISMICIFTVYGWKINTTHSYFGVSANIFMFLNPIGALFRCHPGTENRWIFNWLHWFGGNAGQICAIVAIFLATYLKATGLSMVFLWLVVAYLAMHITTHLIMQIHARHLINDNKGD</sequence>
<dbReference type="CDD" id="cd08760">
    <property type="entry name" value="Cyt_b561_FRRS1_like"/>
    <property type="match status" value="1"/>
</dbReference>
<evidence type="ECO:0000256" key="6">
    <source>
        <dbReference type="ARBA" id="ARBA00022982"/>
    </source>
</evidence>
<accession>A0A443SH40</accession>
<comment type="cofactor">
    <cofactor evidence="1">
        <name>heme b</name>
        <dbReference type="ChEBI" id="CHEBI:60344"/>
    </cofactor>
</comment>
<comment type="similarity">
    <text evidence="3">Belongs to the FRRS1 family.</text>
</comment>